<dbReference type="PANTHER" id="PTHR24361">
    <property type="entry name" value="MITOGEN-ACTIVATED KINASE KINASE KINASE"/>
    <property type="match status" value="1"/>
</dbReference>
<reference evidence="6 8" key="1">
    <citation type="journal article" date="2020" name="Stud. Mycol.">
        <title>101 Dothideomycetes genomes: a test case for predicting lifestyles and emergence of pathogens.</title>
        <authorList>
            <person name="Haridas S."/>
            <person name="Albert R."/>
            <person name="Binder M."/>
            <person name="Bloem J."/>
            <person name="Labutti K."/>
            <person name="Salamov A."/>
            <person name="Andreopoulos B."/>
            <person name="Baker S."/>
            <person name="Barry K."/>
            <person name="Bills G."/>
            <person name="Bluhm B."/>
            <person name="Cannon C."/>
            <person name="Castanera R."/>
            <person name="Culley D."/>
            <person name="Daum C."/>
            <person name="Ezra D."/>
            <person name="Gonzalez J."/>
            <person name="Henrissat B."/>
            <person name="Kuo A."/>
            <person name="Liang C."/>
            <person name="Lipzen A."/>
            <person name="Lutzoni F."/>
            <person name="Magnuson J."/>
            <person name="Mondo S."/>
            <person name="Nolan M."/>
            <person name="Ohm R."/>
            <person name="Pangilinan J."/>
            <person name="Park H.-J."/>
            <person name="Ramirez L."/>
            <person name="Alfaro M."/>
            <person name="Sun H."/>
            <person name="Tritt A."/>
            <person name="Yoshinaga Y."/>
            <person name="Zwiers L.-H."/>
            <person name="Turgeon B."/>
            <person name="Goodwin S."/>
            <person name="Spatafora J."/>
            <person name="Crous P."/>
            <person name="Grigoriev I."/>
        </authorList>
    </citation>
    <scope>NUCLEOTIDE SEQUENCE</scope>
    <source>
        <strain evidence="6 8">CBS 304.34</strain>
    </source>
</reference>
<accession>A0A6A6YHB2</accession>
<evidence type="ECO:0000256" key="4">
    <source>
        <dbReference type="SAM" id="MobiDB-lite"/>
    </source>
</evidence>
<proteinExistence type="predicted"/>
<dbReference type="Pfam" id="PF00069">
    <property type="entry name" value="Pkinase"/>
    <property type="match status" value="1"/>
</dbReference>
<dbReference type="PROSITE" id="PS50011">
    <property type="entry name" value="PROTEIN_KINASE_DOM"/>
    <property type="match status" value="1"/>
</dbReference>
<feature type="compositionally biased region" description="Low complexity" evidence="4">
    <location>
        <begin position="540"/>
        <end position="553"/>
    </location>
</feature>
<reference evidence="8" key="3">
    <citation type="submission" date="2025-04" db="UniProtKB">
        <authorList>
            <consortium name="RefSeq"/>
        </authorList>
    </citation>
    <scope>IDENTIFICATION</scope>
    <source>
        <strain evidence="8">CBS 304.34</strain>
    </source>
</reference>
<dbReference type="GO" id="GO:0005737">
    <property type="term" value="C:cytoplasm"/>
    <property type="evidence" value="ECO:0007669"/>
    <property type="project" value="TreeGrafter"/>
</dbReference>
<sequence>MDDHARDDIGDLLTHWIPRDPLPQFIDDTVFLEIKDLLAQHPDDAIQKWSRNPRTYTLLRMLGHVEDGSVFLVFVREQIGDVWLPLSTRYLSGPPLATSGLSINEFRRLQPYVLSKPELMNESNFLSGVHTHRYIIQGKAHFEELEELGHGGSAQVGRVRHKLTGKYFACKRIARGRTFKEQRHQLVEFEQELIVLQRVHHRHLVSYVGSYTDFDSFSLILNPVADQVLKAVLLRQDKDHLLPPEEVLCLRAAFGCLATAISYLHDQRVRHKDIKPGNVLISGGGRIYLCDFGISRDWSIDEHSTTEGTVFRYTRRYCAPEVIGQGSRNESSDIWSLGTVFLEMITVIKGYALDDMNEFLSRVSEGTSTQGFWSAPKEIKLWLDDIRSSSPDDAPLDWVTMMIREDPEKRPTAEQILNMIHQHSHGRTPSESFIGPCCTRFDSVVSNDMLDSPTLSTEPVAGLGISSIAPRTAFGFSDVARKPTSISPGSKSSRERSISPKAPRHSRGGSGKNSVTITQAPNRLSVDATMTSSAQGSTISRQSSRASQLQSMSPPMDSVVSFPLSPIPPPASFEVECLCARQPEEQHIFNAVITSFLKDDGNDAATDICTRCEVPELRVQIYETPARDLKSNRHNGSKEQAQMPQIEWVTRRLVVSHSTGVPARRHCHSFWLPLADITYRVDGDQVTISWSDCNQMRSKTIGNYGEQYDWMYDPLHPNNTLTLTFADRIDASKLISRLRFPIEDGVIVRSGVDVEISPSQEARIYDVGRKIAASRILDYRIAIITTHTPSGFDTSKLYIRYKDLDLDLRGCDAEGDPRAPSRDYQMSLTIANIATPTYHSDVRGEPAVDHDKVGRFKQALQLKTSLNVAFPLGPMPTLPYPTTGIVAFLSALTGWTLKYFATTRPKESKRWPTPRRKKHGPSDVLLWEKLVNTPSDKRTLAQITFRSHTEGEKLWTTATINQMTSISTSSTADATLTISNKVRGSLLDIGKMTASQPQASAKELKGSRHHHEQRENHSEIGLTFQDSPHRLEFLNVIEELKTATSSQPFALPRRSMASSSSEPFHRINSLAPAGSPSTRSSGASLYQPRSPYT</sequence>
<name>A0A6A6YHB2_9PEZI</name>
<gene>
    <name evidence="6 8" type="ORF">BDZ99DRAFT_77748</name>
</gene>
<dbReference type="InterPro" id="IPR008271">
    <property type="entry name" value="Ser/Thr_kinase_AS"/>
</dbReference>
<evidence type="ECO:0000256" key="3">
    <source>
        <dbReference type="PROSITE-ProRule" id="PRU10141"/>
    </source>
</evidence>
<dbReference type="GO" id="GO:0004674">
    <property type="term" value="F:protein serine/threonine kinase activity"/>
    <property type="evidence" value="ECO:0007669"/>
    <property type="project" value="TreeGrafter"/>
</dbReference>
<feature type="region of interest" description="Disordered" evidence="4">
    <location>
        <begin position="479"/>
        <end position="563"/>
    </location>
</feature>
<dbReference type="InterPro" id="IPR017441">
    <property type="entry name" value="Protein_kinase_ATP_BS"/>
</dbReference>
<dbReference type="AlphaFoldDB" id="A0A6A6YHB2"/>
<feature type="binding site" evidence="3">
    <location>
        <position position="171"/>
    </location>
    <ligand>
        <name>ATP</name>
        <dbReference type="ChEBI" id="CHEBI:30616"/>
    </ligand>
</feature>
<reference evidence="8" key="2">
    <citation type="submission" date="2020-04" db="EMBL/GenBank/DDBJ databases">
        <authorList>
            <consortium name="NCBI Genome Project"/>
        </authorList>
    </citation>
    <scope>NUCLEOTIDE SEQUENCE</scope>
    <source>
        <strain evidence="8">CBS 304.34</strain>
    </source>
</reference>
<feature type="region of interest" description="Disordered" evidence="4">
    <location>
        <begin position="1048"/>
        <end position="1093"/>
    </location>
</feature>
<dbReference type="PROSITE" id="PS00107">
    <property type="entry name" value="PROTEIN_KINASE_ATP"/>
    <property type="match status" value="1"/>
</dbReference>
<feature type="domain" description="Protein kinase" evidence="5">
    <location>
        <begin position="142"/>
        <end position="424"/>
    </location>
</feature>
<evidence type="ECO:0000259" key="5">
    <source>
        <dbReference type="PROSITE" id="PS50011"/>
    </source>
</evidence>
<protein>
    <recommendedName>
        <fullName evidence="5">Protein kinase domain-containing protein</fullName>
    </recommendedName>
</protein>
<dbReference type="Gene3D" id="3.30.200.20">
    <property type="entry name" value="Phosphorylase Kinase, domain 1"/>
    <property type="match status" value="1"/>
</dbReference>
<dbReference type="InterPro" id="IPR011009">
    <property type="entry name" value="Kinase-like_dom_sf"/>
</dbReference>
<dbReference type="InterPro" id="IPR053235">
    <property type="entry name" value="Ser_Thr_kinase"/>
</dbReference>
<feature type="compositionally biased region" description="Basic and acidic residues" evidence="4">
    <location>
        <begin position="1002"/>
        <end position="1018"/>
    </location>
</feature>
<keyword evidence="1 3" id="KW-0547">Nucleotide-binding</keyword>
<feature type="compositionally biased region" description="Polar residues" evidence="4">
    <location>
        <begin position="1075"/>
        <end position="1084"/>
    </location>
</feature>
<dbReference type="SMART" id="SM00220">
    <property type="entry name" value="S_TKc"/>
    <property type="match status" value="1"/>
</dbReference>
<dbReference type="Proteomes" id="UP000504636">
    <property type="component" value="Unplaced"/>
</dbReference>
<keyword evidence="7" id="KW-1185">Reference proteome</keyword>
<dbReference type="PROSITE" id="PS00108">
    <property type="entry name" value="PROTEIN_KINASE_ST"/>
    <property type="match status" value="1"/>
</dbReference>
<dbReference type="CDD" id="cd00180">
    <property type="entry name" value="PKc"/>
    <property type="match status" value="1"/>
</dbReference>
<dbReference type="InterPro" id="IPR000719">
    <property type="entry name" value="Prot_kinase_dom"/>
</dbReference>
<evidence type="ECO:0000313" key="7">
    <source>
        <dbReference type="Proteomes" id="UP000504636"/>
    </source>
</evidence>
<dbReference type="RefSeq" id="XP_033574251.1">
    <property type="nucleotide sequence ID" value="XM_033728895.1"/>
</dbReference>
<evidence type="ECO:0000256" key="2">
    <source>
        <dbReference type="ARBA" id="ARBA00022840"/>
    </source>
</evidence>
<dbReference type="EMBL" id="MU003705">
    <property type="protein sequence ID" value="KAF2807287.1"/>
    <property type="molecule type" value="Genomic_DNA"/>
</dbReference>
<feature type="region of interest" description="Disordered" evidence="4">
    <location>
        <begin position="994"/>
        <end position="1024"/>
    </location>
</feature>
<dbReference type="SUPFAM" id="SSF56112">
    <property type="entry name" value="Protein kinase-like (PK-like)"/>
    <property type="match status" value="1"/>
</dbReference>
<evidence type="ECO:0000313" key="8">
    <source>
        <dbReference type="RefSeq" id="XP_033574251.1"/>
    </source>
</evidence>
<dbReference type="Gene3D" id="1.10.510.10">
    <property type="entry name" value="Transferase(Phosphotransferase) domain 1"/>
    <property type="match status" value="1"/>
</dbReference>
<dbReference type="OrthoDB" id="4062651at2759"/>
<feature type="compositionally biased region" description="Polar residues" evidence="4">
    <location>
        <begin position="512"/>
        <end position="539"/>
    </location>
</feature>
<dbReference type="GO" id="GO:0005524">
    <property type="term" value="F:ATP binding"/>
    <property type="evidence" value="ECO:0007669"/>
    <property type="project" value="UniProtKB-UniRule"/>
</dbReference>
<keyword evidence="2 3" id="KW-0067">ATP-binding</keyword>
<organism evidence="6">
    <name type="scientific">Mytilinidion resinicola</name>
    <dbReference type="NCBI Taxonomy" id="574789"/>
    <lineage>
        <taxon>Eukaryota</taxon>
        <taxon>Fungi</taxon>
        <taxon>Dikarya</taxon>
        <taxon>Ascomycota</taxon>
        <taxon>Pezizomycotina</taxon>
        <taxon>Dothideomycetes</taxon>
        <taxon>Pleosporomycetidae</taxon>
        <taxon>Mytilinidiales</taxon>
        <taxon>Mytilinidiaceae</taxon>
        <taxon>Mytilinidion</taxon>
    </lineage>
</organism>
<evidence type="ECO:0000256" key="1">
    <source>
        <dbReference type="ARBA" id="ARBA00022741"/>
    </source>
</evidence>
<evidence type="ECO:0000313" key="6">
    <source>
        <dbReference type="EMBL" id="KAF2807287.1"/>
    </source>
</evidence>
<dbReference type="GeneID" id="54469788"/>